<proteinExistence type="predicted"/>
<dbReference type="Proteomes" id="UP000236161">
    <property type="component" value="Unassembled WGS sequence"/>
</dbReference>
<name>A0A2H9ZSU1_9ASPA</name>
<dbReference type="AlphaFoldDB" id="A0A2H9ZSU1"/>
<dbReference type="EMBL" id="KZ454226">
    <property type="protein sequence ID" value="PKA46361.1"/>
    <property type="molecule type" value="Genomic_DNA"/>
</dbReference>
<keyword evidence="2" id="KW-1185">Reference proteome</keyword>
<sequence>MRVPRAGGVRLDVAAATGVQGDSELISDRPGATLPNVVAYVYYFLKLLQAQGIPWTLTLFRSLFSWMAVPGYGRCLALQSKTRKAMFSGASSSHSNWRDYYFFVVGDLGIPLTPGTCLPEFEGDAK</sequence>
<evidence type="ECO:0000313" key="1">
    <source>
        <dbReference type="EMBL" id="PKA46361.1"/>
    </source>
</evidence>
<accession>A0A2H9ZSU1</accession>
<reference evidence="1 2" key="1">
    <citation type="journal article" date="2017" name="Nature">
        <title>The Apostasia genome and the evolution of orchids.</title>
        <authorList>
            <person name="Zhang G.Q."/>
            <person name="Liu K.W."/>
            <person name="Li Z."/>
            <person name="Lohaus R."/>
            <person name="Hsiao Y.Y."/>
            <person name="Niu S.C."/>
            <person name="Wang J.Y."/>
            <person name="Lin Y.C."/>
            <person name="Xu Q."/>
            <person name="Chen L.J."/>
            <person name="Yoshida K."/>
            <person name="Fujiwara S."/>
            <person name="Wang Z.W."/>
            <person name="Zhang Y.Q."/>
            <person name="Mitsuda N."/>
            <person name="Wang M."/>
            <person name="Liu G.H."/>
            <person name="Pecoraro L."/>
            <person name="Huang H.X."/>
            <person name="Xiao X.J."/>
            <person name="Lin M."/>
            <person name="Wu X.Y."/>
            <person name="Wu W.L."/>
            <person name="Chen Y.Y."/>
            <person name="Chang S.B."/>
            <person name="Sakamoto S."/>
            <person name="Ohme-Takagi M."/>
            <person name="Yagi M."/>
            <person name="Zeng S.J."/>
            <person name="Shen C.Y."/>
            <person name="Yeh C.M."/>
            <person name="Luo Y.B."/>
            <person name="Tsai W.C."/>
            <person name="Van de Peer Y."/>
            <person name="Liu Z.J."/>
        </authorList>
    </citation>
    <scope>NUCLEOTIDE SEQUENCE [LARGE SCALE GENOMIC DNA]</scope>
    <source>
        <strain evidence="2">cv. Shenzhen</strain>
        <tissue evidence="1">Stem</tissue>
    </source>
</reference>
<protein>
    <submittedName>
        <fullName evidence="1">Uncharacterized protein</fullName>
    </submittedName>
</protein>
<gene>
    <name evidence="1" type="ORF">AXF42_Ash021458</name>
</gene>
<evidence type="ECO:0000313" key="2">
    <source>
        <dbReference type="Proteomes" id="UP000236161"/>
    </source>
</evidence>
<organism evidence="1 2">
    <name type="scientific">Apostasia shenzhenica</name>
    <dbReference type="NCBI Taxonomy" id="1088818"/>
    <lineage>
        <taxon>Eukaryota</taxon>
        <taxon>Viridiplantae</taxon>
        <taxon>Streptophyta</taxon>
        <taxon>Embryophyta</taxon>
        <taxon>Tracheophyta</taxon>
        <taxon>Spermatophyta</taxon>
        <taxon>Magnoliopsida</taxon>
        <taxon>Liliopsida</taxon>
        <taxon>Asparagales</taxon>
        <taxon>Orchidaceae</taxon>
        <taxon>Apostasioideae</taxon>
        <taxon>Apostasia</taxon>
    </lineage>
</organism>